<gene>
    <name evidence="2" type="ORF">F4553_001155</name>
</gene>
<organism evidence="2 3">
    <name type="scientific">Allocatelliglobosispora scoriae</name>
    <dbReference type="NCBI Taxonomy" id="643052"/>
    <lineage>
        <taxon>Bacteria</taxon>
        <taxon>Bacillati</taxon>
        <taxon>Actinomycetota</taxon>
        <taxon>Actinomycetes</taxon>
        <taxon>Micromonosporales</taxon>
        <taxon>Micromonosporaceae</taxon>
        <taxon>Allocatelliglobosispora</taxon>
    </lineage>
</organism>
<dbReference type="EMBL" id="JACHMN010000001">
    <property type="protein sequence ID" value="MBB5867776.1"/>
    <property type="molecule type" value="Genomic_DNA"/>
</dbReference>
<sequence length="300" mass="29767">MTAVLAVDIGGTTFAGAVIDGSGTIADHAEFPIGPDPTATLHHLVKVLVRPGLRGAGIGSAGPLDLADGTVSPINIPGWRDFPIVAEVSALLDGVPVALAGDAQCMALGEWWRGGHAEHARALLGIVVSTGIGGGLVLNGSVYLGPTGNAGHIGHITVDPAGQVCPCGATGCVETIASGPAMTRWALANGWRPETADARPDAKALAADARRGDPPAVAAFARAADALATALLTTAALCDVDTVVVGGGVAAAGDTLLDQLRTAIAARTGMPFLGRLRVESTGLGRHAGLYGAAALALTGN</sequence>
<dbReference type="EC" id="2.7.1.2" evidence="2"/>
<reference evidence="2 3" key="1">
    <citation type="submission" date="2020-08" db="EMBL/GenBank/DDBJ databases">
        <title>Sequencing the genomes of 1000 actinobacteria strains.</title>
        <authorList>
            <person name="Klenk H.-P."/>
        </authorList>
    </citation>
    <scope>NUCLEOTIDE SEQUENCE [LARGE SCALE GENOMIC DNA]</scope>
    <source>
        <strain evidence="2 3">DSM 45362</strain>
    </source>
</reference>
<dbReference type="Proteomes" id="UP000587527">
    <property type="component" value="Unassembled WGS sequence"/>
</dbReference>
<dbReference type="CDD" id="cd23763">
    <property type="entry name" value="ASKHA_ATPase_ROK"/>
    <property type="match status" value="1"/>
</dbReference>
<comment type="similarity">
    <text evidence="1">Belongs to the ROK (NagC/XylR) family.</text>
</comment>
<proteinExistence type="inferred from homology"/>
<dbReference type="RefSeq" id="WP_221469702.1">
    <property type="nucleotide sequence ID" value="NZ_JACHMN010000001.1"/>
</dbReference>
<dbReference type="Gene3D" id="3.30.420.40">
    <property type="match status" value="2"/>
</dbReference>
<keyword evidence="2" id="KW-0418">Kinase</keyword>
<dbReference type="PANTHER" id="PTHR18964:SF169">
    <property type="entry name" value="N-ACETYLMANNOSAMINE KINASE"/>
    <property type="match status" value="1"/>
</dbReference>
<evidence type="ECO:0000256" key="1">
    <source>
        <dbReference type="ARBA" id="ARBA00006479"/>
    </source>
</evidence>
<dbReference type="InterPro" id="IPR000600">
    <property type="entry name" value="ROK"/>
</dbReference>
<accession>A0A841BKL5</accession>
<dbReference type="InterPro" id="IPR049874">
    <property type="entry name" value="ROK_cs"/>
</dbReference>
<dbReference type="InterPro" id="IPR043129">
    <property type="entry name" value="ATPase_NBD"/>
</dbReference>
<name>A0A841BKL5_9ACTN</name>
<evidence type="ECO:0000313" key="2">
    <source>
        <dbReference type="EMBL" id="MBB5867776.1"/>
    </source>
</evidence>
<protein>
    <submittedName>
        <fullName evidence="2">Glucokinase</fullName>
        <ecNumber evidence="2">2.7.1.2</ecNumber>
    </submittedName>
</protein>
<keyword evidence="3" id="KW-1185">Reference proteome</keyword>
<dbReference type="PANTHER" id="PTHR18964">
    <property type="entry name" value="ROK (REPRESSOR, ORF, KINASE) FAMILY"/>
    <property type="match status" value="1"/>
</dbReference>
<dbReference type="GO" id="GO:0004340">
    <property type="term" value="F:glucokinase activity"/>
    <property type="evidence" value="ECO:0007669"/>
    <property type="project" value="UniProtKB-EC"/>
</dbReference>
<comment type="caution">
    <text evidence="2">The sequence shown here is derived from an EMBL/GenBank/DDBJ whole genome shotgun (WGS) entry which is preliminary data.</text>
</comment>
<dbReference type="Pfam" id="PF00480">
    <property type="entry name" value="ROK"/>
    <property type="match status" value="1"/>
</dbReference>
<dbReference type="SUPFAM" id="SSF53067">
    <property type="entry name" value="Actin-like ATPase domain"/>
    <property type="match status" value="1"/>
</dbReference>
<evidence type="ECO:0000313" key="3">
    <source>
        <dbReference type="Proteomes" id="UP000587527"/>
    </source>
</evidence>
<dbReference type="AlphaFoldDB" id="A0A841BKL5"/>
<keyword evidence="2" id="KW-0808">Transferase</keyword>
<dbReference type="PROSITE" id="PS01125">
    <property type="entry name" value="ROK"/>
    <property type="match status" value="1"/>
</dbReference>